<keyword evidence="2" id="KW-1185">Reference proteome</keyword>
<dbReference type="Proteomes" id="UP001180020">
    <property type="component" value="Unassembled WGS sequence"/>
</dbReference>
<proteinExistence type="predicted"/>
<evidence type="ECO:0000313" key="2">
    <source>
        <dbReference type="Proteomes" id="UP001180020"/>
    </source>
</evidence>
<reference evidence="1" key="2">
    <citation type="submission" date="2023-06" db="EMBL/GenBank/DDBJ databases">
        <authorList>
            <person name="Ma L."/>
            <person name="Liu K.-W."/>
            <person name="Li Z."/>
            <person name="Hsiao Y.-Y."/>
            <person name="Qi Y."/>
            <person name="Fu T."/>
            <person name="Tang G."/>
            <person name="Zhang D."/>
            <person name="Sun W.-H."/>
            <person name="Liu D.-K."/>
            <person name="Li Y."/>
            <person name="Chen G.-Z."/>
            <person name="Liu X.-D."/>
            <person name="Liao X.-Y."/>
            <person name="Jiang Y.-T."/>
            <person name="Yu X."/>
            <person name="Hao Y."/>
            <person name="Huang J."/>
            <person name="Zhao X.-W."/>
            <person name="Ke S."/>
            <person name="Chen Y.-Y."/>
            <person name="Wu W.-L."/>
            <person name="Hsu J.-L."/>
            <person name="Lin Y.-F."/>
            <person name="Huang M.-D."/>
            <person name="Li C.-Y."/>
            <person name="Huang L."/>
            <person name="Wang Z.-W."/>
            <person name="Zhao X."/>
            <person name="Zhong W.-Y."/>
            <person name="Peng D.-H."/>
            <person name="Ahmad S."/>
            <person name="Lan S."/>
            <person name="Zhang J.-S."/>
            <person name="Tsai W.-C."/>
            <person name="Van De Peer Y."/>
            <person name="Liu Z.-J."/>
        </authorList>
    </citation>
    <scope>NUCLEOTIDE SEQUENCE</scope>
    <source>
        <strain evidence="1">CP</strain>
        <tissue evidence="1">Leaves</tissue>
    </source>
</reference>
<name>A0AAV9F1K8_ACOCL</name>
<gene>
    <name evidence="1" type="ORF">QJS10_CPB04g01217</name>
</gene>
<dbReference type="AlphaFoldDB" id="A0AAV9F1K8"/>
<evidence type="ECO:0000313" key="1">
    <source>
        <dbReference type="EMBL" id="KAK1318765.1"/>
    </source>
</evidence>
<comment type="caution">
    <text evidence="1">The sequence shown here is derived from an EMBL/GenBank/DDBJ whole genome shotgun (WGS) entry which is preliminary data.</text>
</comment>
<organism evidence="1 2">
    <name type="scientific">Acorus calamus</name>
    <name type="common">Sweet flag</name>
    <dbReference type="NCBI Taxonomy" id="4465"/>
    <lineage>
        <taxon>Eukaryota</taxon>
        <taxon>Viridiplantae</taxon>
        <taxon>Streptophyta</taxon>
        <taxon>Embryophyta</taxon>
        <taxon>Tracheophyta</taxon>
        <taxon>Spermatophyta</taxon>
        <taxon>Magnoliopsida</taxon>
        <taxon>Liliopsida</taxon>
        <taxon>Acoraceae</taxon>
        <taxon>Acorus</taxon>
    </lineage>
</organism>
<accession>A0AAV9F1K8</accession>
<sequence length="73" mass="8139">MENLCDMAEELVVEESVTRLEFPIWGSPRDLIVAIADGDSSSNPMAYEDITILSTGLLRSRDIKNEGPPRNFL</sequence>
<protein>
    <submittedName>
        <fullName evidence="1">Uncharacterized protein</fullName>
    </submittedName>
</protein>
<reference evidence="1" key="1">
    <citation type="journal article" date="2023" name="Nat. Commun.">
        <title>Diploid and tetraploid genomes of Acorus and the evolution of monocots.</title>
        <authorList>
            <person name="Ma L."/>
            <person name="Liu K.W."/>
            <person name="Li Z."/>
            <person name="Hsiao Y.Y."/>
            <person name="Qi Y."/>
            <person name="Fu T."/>
            <person name="Tang G.D."/>
            <person name="Zhang D."/>
            <person name="Sun W.H."/>
            <person name="Liu D.K."/>
            <person name="Li Y."/>
            <person name="Chen G.Z."/>
            <person name="Liu X.D."/>
            <person name="Liao X.Y."/>
            <person name="Jiang Y.T."/>
            <person name="Yu X."/>
            <person name="Hao Y."/>
            <person name="Huang J."/>
            <person name="Zhao X.W."/>
            <person name="Ke S."/>
            <person name="Chen Y.Y."/>
            <person name="Wu W.L."/>
            <person name="Hsu J.L."/>
            <person name="Lin Y.F."/>
            <person name="Huang M.D."/>
            <person name="Li C.Y."/>
            <person name="Huang L."/>
            <person name="Wang Z.W."/>
            <person name="Zhao X."/>
            <person name="Zhong W.Y."/>
            <person name="Peng D.H."/>
            <person name="Ahmad S."/>
            <person name="Lan S."/>
            <person name="Zhang J.S."/>
            <person name="Tsai W.C."/>
            <person name="Van de Peer Y."/>
            <person name="Liu Z.J."/>
        </authorList>
    </citation>
    <scope>NUCLEOTIDE SEQUENCE</scope>
    <source>
        <strain evidence="1">CP</strain>
    </source>
</reference>
<dbReference type="EMBL" id="JAUJYO010000004">
    <property type="protein sequence ID" value="KAK1318765.1"/>
    <property type="molecule type" value="Genomic_DNA"/>
</dbReference>